<dbReference type="EMBL" id="AZTB01000033">
    <property type="protein sequence ID" value="KGG80253.1"/>
    <property type="molecule type" value="Genomic_DNA"/>
</dbReference>
<keyword evidence="1" id="KW-0472">Membrane</keyword>
<gene>
    <name evidence="3" type="ORF">Y919_07345</name>
</gene>
<reference evidence="3 4" key="1">
    <citation type="submission" date="2013-12" db="EMBL/GenBank/DDBJ databases">
        <title>Draft genome sequence of Caloranaerobacter sp. H53214.</title>
        <authorList>
            <person name="Jiang L.J."/>
            <person name="Shao Z.Z."/>
            <person name="Long M.N."/>
        </authorList>
    </citation>
    <scope>NUCLEOTIDE SEQUENCE [LARGE SCALE GENOMIC DNA]</scope>
    <source>
        <strain evidence="3 4">H53214</strain>
    </source>
</reference>
<evidence type="ECO:0000313" key="3">
    <source>
        <dbReference type="EMBL" id="KGG80253.1"/>
    </source>
</evidence>
<proteinExistence type="predicted"/>
<dbReference type="RefSeq" id="WP_035163625.1">
    <property type="nucleotide sequence ID" value="NZ_AZTB01000033.1"/>
</dbReference>
<evidence type="ECO:0000256" key="1">
    <source>
        <dbReference type="SAM" id="Phobius"/>
    </source>
</evidence>
<feature type="domain" description="PrcB C-terminal" evidence="2">
    <location>
        <begin position="70"/>
        <end position="130"/>
    </location>
</feature>
<feature type="transmembrane region" description="Helical" evidence="1">
    <location>
        <begin position="6"/>
        <end position="25"/>
    </location>
</feature>
<organism evidence="3 4">
    <name type="scientific">Caloranaerobacter azorensis H53214</name>
    <dbReference type="NCBI Taxonomy" id="1156417"/>
    <lineage>
        <taxon>Bacteria</taxon>
        <taxon>Bacillati</taxon>
        <taxon>Bacillota</taxon>
        <taxon>Tissierellia</taxon>
        <taxon>Tissierellales</taxon>
        <taxon>Thermohalobacteraceae</taxon>
        <taxon>Caloranaerobacter</taxon>
    </lineage>
</organism>
<dbReference type="Proteomes" id="UP000029622">
    <property type="component" value="Unassembled WGS sequence"/>
</dbReference>
<dbReference type="InterPro" id="IPR025748">
    <property type="entry name" value="PrcB_C_dom"/>
</dbReference>
<keyword evidence="1" id="KW-0812">Transmembrane</keyword>
<keyword evidence="1" id="KW-1133">Transmembrane helix</keyword>
<comment type="caution">
    <text evidence="3">The sequence shown here is derived from an EMBL/GenBank/DDBJ whole genome shotgun (WGS) entry which is preliminary data.</text>
</comment>
<accession>A0A096BHL3</accession>
<dbReference type="Pfam" id="PF14343">
    <property type="entry name" value="PrcB_C"/>
    <property type="match status" value="1"/>
</dbReference>
<name>A0A096BHL3_9FIRM</name>
<protein>
    <recommendedName>
        <fullName evidence="2">PrcB C-terminal domain-containing protein</fullName>
    </recommendedName>
</protein>
<evidence type="ECO:0000259" key="2">
    <source>
        <dbReference type="Pfam" id="PF14343"/>
    </source>
</evidence>
<evidence type="ECO:0000313" key="4">
    <source>
        <dbReference type="Proteomes" id="UP000029622"/>
    </source>
</evidence>
<dbReference type="AlphaFoldDB" id="A0A096BHL3"/>
<sequence length="146" mass="16939">MNRRFWILIVVVIVILGIIFIPKILKNEGGKTVKFEVLNKNEVPKKIQELLPRYMSEERALACKVEDEVYVIVTRGEKKTAGYTVTIDRIEKVKSKNNFDLIVYAEYKDPKPNELVAQVITYPTVIVKTELNKLPNKIKLETEYVE</sequence>
<dbReference type="STRING" id="1156417.Y919_07345"/>